<evidence type="ECO:0000256" key="7">
    <source>
        <dbReference type="SAM" id="MobiDB-lite"/>
    </source>
</evidence>
<dbReference type="Pfam" id="PF00172">
    <property type="entry name" value="Zn_clus"/>
    <property type="match status" value="1"/>
</dbReference>
<dbReference type="GeneID" id="89968805"/>
<evidence type="ECO:0000313" key="9">
    <source>
        <dbReference type="EMBL" id="KAK5064749.1"/>
    </source>
</evidence>
<dbReference type="GO" id="GO:0008270">
    <property type="term" value="F:zinc ion binding"/>
    <property type="evidence" value="ECO:0007669"/>
    <property type="project" value="InterPro"/>
</dbReference>
<dbReference type="PANTHER" id="PTHR47338">
    <property type="entry name" value="ZN(II)2CYS6 TRANSCRIPTION FACTOR (EUROFUNG)-RELATED"/>
    <property type="match status" value="1"/>
</dbReference>
<feature type="domain" description="Zn(2)-C6 fungal-type" evidence="8">
    <location>
        <begin position="6"/>
        <end position="36"/>
    </location>
</feature>
<evidence type="ECO:0000256" key="5">
    <source>
        <dbReference type="ARBA" id="ARBA00023163"/>
    </source>
</evidence>
<comment type="subcellular location">
    <subcellularLocation>
        <location evidence="1">Nucleus</location>
    </subcellularLocation>
</comment>
<evidence type="ECO:0000256" key="6">
    <source>
        <dbReference type="ARBA" id="ARBA00023242"/>
    </source>
</evidence>
<dbReference type="EMBL" id="JAVRRD010000001">
    <property type="protein sequence ID" value="KAK5064749.1"/>
    <property type="molecule type" value="Genomic_DNA"/>
</dbReference>
<dbReference type="PROSITE" id="PS50048">
    <property type="entry name" value="ZN2_CY6_FUNGAL_2"/>
    <property type="match status" value="1"/>
</dbReference>
<dbReference type="PROSITE" id="PS00463">
    <property type="entry name" value="ZN2_CY6_FUNGAL_1"/>
    <property type="match status" value="1"/>
</dbReference>
<comment type="caution">
    <text evidence="9">The sequence shown here is derived from an EMBL/GenBank/DDBJ whole genome shotgun (WGS) entry which is preliminary data.</text>
</comment>
<evidence type="ECO:0000256" key="3">
    <source>
        <dbReference type="ARBA" id="ARBA00023015"/>
    </source>
</evidence>
<dbReference type="GO" id="GO:0000981">
    <property type="term" value="F:DNA-binding transcription factor activity, RNA polymerase II-specific"/>
    <property type="evidence" value="ECO:0007669"/>
    <property type="project" value="InterPro"/>
</dbReference>
<accession>A0AAV9NR06</accession>
<reference evidence="9 10" key="1">
    <citation type="submission" date="2023-08" db="EMBL/GenBank/DDBJ databases">
        <title>Black Yeasts Isolated from many extreme environments.</title>
        <authorList>
            <person name="Coleine C."/>
            <person name="Stajich J.E."/>
            <person name="Selbmann L."/>
        </authorList>
    </citation>
    <scope>NUCLEOTIDE SEQUENCE [LARGE SCALE GENOMIC DNA]</scope>
    <source>
        <strain evidence="9 10">CCFEE 5792</strain>
    </source>
</reference>
<evidence type="ECO:0000313" key="10">
    <source>
        <dbReference type="Proteomes" id="UP001358417"/>
    </source>
</evidence>
<evidence type="ECO:0000259" key="8">
    <source>
        <dbReference type="PROSITE" id="PS50048"/>
    </source>
</evidence>
<feature type="compositionally biased region" description="Low complexity" evidence="7">
    <location>
        <begin position="59"/>
        <end position="68"/>
    </location>
</feature>
<evidence type="ECO:0000256" key="2">
    <source>
        <dbReference type="ARBA" id="ARBA00022723"/>
    </source>
</evidence>
<dbReference type="Proteomes" id="UP001358417">
    <property type="component" value="Unassembled WGS sequence"/>
</dbReference>
<keyword evidence="2" id="KW-0479">Metal-binding</keyword>
<dbReference type="SMART" id="SM00066">
    <property type="entry name" value="GAL4"/>
    <property type="match status" value="1"/>
</dbReference>
<dbReference type="GO" id="GO:0006351">
    <property type="term" value="P:DNA-templated transcription"/>
    <property type="evidence" value="ECO:0007669"/>
    <property type="project" value="InterPro"/>
</dbReference>
<dbReference type="SMART" id="SM00906">
    <property type="entry name" value="Fungal_trans"/>
    <property type="match status" value="1"/>
</dbReference>
<evidence type="ECO:0000256" key="4">
    <source>
        <dbReference type="ARBA" id="ARBA00023125"/>
    </source>
</evidence>
<keyword evidence="3" id="KW-0805">Transcription regulation</keyword>
<dbReference type="Gene3D" id="4.10.240.10">
    <property type="entry name" value="Zn(2)-C6 fungal-type DNA-binding domain"/>
    <property type="match status" value="1"/>
</dbReference>
<dbReference type="RefSeq" id="XP_064712073.1">
    <property type="nucleotide sequence ID" value="XM_064844213.1"/>
</dbReference>
<dbReference type="GO" id="GO:0003677">
    <property type="term" value="F:DNA binding"/>
    <property type="evidence" value="ECO:0007669"/>
    <property type="project" value="UniProtKB-KW"/>
</dbReference>
<dbReference type="AlphaFoldDB" id="A0AAV9NR06"/>
<organism evidence="9 10">
    <name type="scientific">Exophiala bonariae</name>
    <dbReference type="NCBI Taxonomy" id="1690606"/>
    <lineage>
        <taxon>Eukaryota</taxon>
        <taxon>Fungi</taxon>
        <taxon>Dikarya</taxon>
        <taxon>Ascomycota</taxon>
        <taxon>Pezizomycotina</taxon>
        <taxon>Eurotiomycetes</taxon>
        <taxon>Chaetothyriomycetidae</taxon>
        <taxon>Chaetothyriales</taxon>
        <taxon>Herpotrichiellaceae</taxon>
        <taxon>Exophiala</taxon>
    </lineage>
</organism>
<dbReference type="SUPFAM" id="SSF57701">
    <property type="entry name" value="Zn2/Cys6 DNA-binding domain"/>
    <property type="match status" value="1"/>
</dbReference>
<keyword evidence="6" id="KW-0539">Nucleus</keyword>
<protein>
    <recommendedName>
        <fullName evidence="8">Zn(2)-C6 fungal-type domain-containing protein</fullName>
    </recommendedName>
</protein>
<dbReference type="InterPro" id="IPR001138">
    <property type="entry name" value="Zn2Cys6_DnaBD"/>
</dbReference>
<sequence length="532" mass="60534">MSQAPACDYCRHRKRRCDRETPRCSLCVIKNKECRYTEHMRWVFPDQSSMREETPDLESSSQRSSQPSGDVVEFPGVYFLDRDVFDKSGVTIPVAKFQLDQSILTTFDQASEISSRYFTWIHLWMPIVSKAKWKRITGPLARPNCDVKLLLFAMKVLLWTPPDQVALRNPRHQDYLLLKHHLSRAQDAGVLSLELLQTWILVTIYEYSHAIYPAAYVSIGVCFRYSLALGINKQRRNEMDTASTTSDATEERRRVWWSVVILDRMVSRSSDGPEPRSDDLLPVLDQAWDDGKIDHSGSCPVSAPSSTNMGMLARLAQSAFLLGRVYRWKNHPTGDVDFDRSEKHQLDRALRALLNLTYEEGAVFLMAICPQIALCFSALVLLHSDDPIPRSSLTSHDAISTVDGLYKASVQDDTTAAIQTLIFLRPIATESNANIQLFFRRQPWSIETSSPLLLHWTYLTAVTFLQINNCLRKVQGSSELDAAFLEHTKGFQKEAELGAESMKRKLSLLGKQWLAADTYLKMIEARETGMDD</sequence>
<dbReference type="InterPro" id="IPR036864">
    <property type="entry name" value="Zn2-C6_fun-type_DNA-bd_sf"/>
</dbReference>
<gene>
    <name evidence="9" type="ORF">LTR84_000583</name>
</gene>
<dbReference type="InterPro" id="IPR007219">
    <property type="entry name" value="XnlR_reg_dom"/>
</dbReference>
<keyword evidence="4" id="KW-0238">DNA-binding</keyword>
<evidence type="ECO:0000256" key="1">
    <source>
        <dbReference type="ARBA" id="ARBA00004123"/>
    </source>
</evidence>
<feature type="region of interest" description="Disordered" evidence="7">
    <location>
        <begin position="49"/>
        <end position="69"/>
    </location>
</feature>
<dbReference type="PANTHER" id="PTHR47338:SF20">
    <property type="entry name" value="ZN(II)2CYS6 TRANSCRIPTION FACTOR (EUROFUNG)"/>
    <property type="match status" value="1"/>
</dbReference>
<dbReference type="InterPro" id="IPR050815">
    <property type="entry name" value="TF_fung"/>
</dbReference>
<keyword evidence="10" id="KW-1185">Reference proteome</keyword>
<dbReference type="CDD" id="cd12148">
    <property type="entry name" value="fungal_TF_MHR"/>
    <property type="match status" value="1"/>
</dbReference>
<dbReference type="CDD" id="cd00067">
    <property type="entry name" value="GAL4"/>
    <property type="match status" value="1"/>
</dbReference>
<name>A0AAV9NR06_9EURO</name>
<proteinExistence type="predicted"/>
<dbReference type="GO" id="GO:0005634">
    <property type="term" value="C:nucleus"/>
    <property type="evidence" value="ECO:0007669"/>
    <property type="project" value="UniProtKB-SubCell"/>
</dbReference>
<dbReference type="Pfam" id="PF04082">
    <property type="entry name" value="Fungal_trans"/>
    <property type="match status" value="1"/>
</dbReference>
<keyword evidence="5" id="KW-0804">Transcription</keyword>